<organism evidence="2 3">
    <name type="scientific">Arthrobacter sunyaminii</name>
    <dbReference type="NCBI Taxonomy" id="2816859"/>
    <lineage>
        <taxon>Bacteria</taxon>
        <taxon>Bacillati</taxon>
        <taxon>Actinomycetota</taxon>
        <taxon>Actinomycetes</taxon>
        <taxon>Micrococcales</taxon>
        <taxon>Micrococcaceae</taxon>
        <taxon>Arthrobacter</taxon>
    </lineage>
</organism>
<dbReference type="Pfam" id="PF03721">
    <property type="entry name" value="UDPG_MGDP_dh_N"/>
    <property type="match status" value="1"/>
</dbReference>
<dbReference type="InterPro" id="IPR001732">
    <property type="entry name" value="UDP-Glc/GDP-Man_DH_N"/>
</dbReference>
<dbReference type="EMBL" id="CP076456">
    <property type="protein sequence ID" value="QWQ36267.1"/>
    <property type="molecule type" value="Genomic_DNA"/>
</dbReference>
<dbReference type="InterPro" id="IPR036291">
    <property type="entry name" value="NAD(P)-bd_dom_sf"/>
</dbReference>
<dbReference type="SUPFAM" id="SSF51735">
    <property type="entry name" value="NAD(P)-binding Rossmann-fold domains"/>
    <property type="match status" value="1"/>
</dbReference>
<dbReference type="KEGG" id="asun:KG104_17870"/>
<dbReference type="GO" id="GO:0051287">
    <property type="term" value="F:NAD binding"/>
    <property type="evidence" value="ECO:0007669"/>
    <property type="project" value="InterPro"/>
</dbReference>
<dbReference type="Gene3D" id="3.40.50.720">
    <property type="entry name" value="NAD(P)-binding Rossmann-like Domain"/>
    <property type="match status" value="1"/>
</dbReference>
<reference evidence="2" key="1">
    <citation type="submission" date="2021-06" db="EMBL/GenBank/DDBJ databases">
        <title>Novel species in genus Arthrobacter.</title>
        <authorList>
            <person name="Zhang G."/>
        </authorList>
    </citation>
    <scope>NUCLEOTIDE SEQUENCE</scope>
    <source>
        <strain evidence="2">Zg-ZUI122</strain>
    </source>
</reference>
<dbReference type="GO" id="GO:0016628">
    <property type="term" value="F:oxidoreductase activity, acting on the CH-CH group of donors, NAD or NADP as acceptor"/>
    <property type="evidence" value="ECO:0007669"/>
    <property type="project" value="InterPro"/>
</dbReference>
<sequence>MGIDINSRRLQAIQGARADLLEGDRDRSDRALEDPAFDLTCDPPRLSSAAAVVVAVPTPVDTCLVPDFSILRSACSTVVEHAVPRQLLVLTSSTYVGSTRALCGPPGNPRVGYRKAPACGVQAGTHQSGRG</sequence>
<evidence type="ECO:0000259" key="1">
    <source>
        <dbReference type="Pfam" id="PF03721"/>
    </source>
</evidence>
<dbReference type="PANTHER" id="PTHR43491:SF1">
    <property type="entry name" value="UDP-N-ACETYL-D-MANNOSAMINE DEHYDROGENASE"/>
    <property type="match status" value="1"/>
</dbReference>
<gene>
    <name evidence="2" type="ORF">KG104_17870</name>
</gene>
<evidence type="ECO:0000313" key="2">
    <source>
        <dbReference type="EMBL" id="QWQ36267.1"/>
    </source>
</evidence>
<feature type="domain" description="UDP-glucose/GDP-mannose dehydrogenase N-terminal" evidence="1">
    <location>
        <begin position="2"/>
        <end position="101"/>
    </location>
</feature>
<dbReference type="InterPro" id="IPR028359">
    <property type="entry name" value="UDP_ManNAc/GlcNAc_DH"/>
</dbReference>
<name>A0A975S5M6_9MICC</name>
<keyword evidence="3" id="KW-1185">Reference proteome</keyword>
<dbReference type="PANTHER" id="PTHR43491">
    <property type="entry name" value="UDP-N-ACETYL-D-MANNOSAMINE DEHYDROGENASE"/>
    <property type="match status" value="1"/>
</dbReference>
<accession>A0A975S5M6</accession>
<dbReference type="GO" id="GO:0000271">
    <property type="term" value="P:polysaccharide biosynthetic process"/>
    <property type="evidence" value="ECO:0007669"/>
    <property type="project" value="InterPro"/>
</dbReference>
<evidence type="ECO:0000313" key="3">
    <source>
        <dbReference type="Proteomes" id="UP000680588"/>
    </source>
</evidence>
<dbReference type="Proteomes" id="UP000680588">
    <property type="component" value="Chromosome"/>
</dbReference>
<proteinExistence type="predicted"/>
<dbReference type="GO" id="GO:0016616">
    <property type="term" value="F:oxidoreductase activity, acting on the CH-OH group of donors, NAD or NADP as acceptor"/>
    <property type="evidence" value="ECO:0007669"/>
    <property type="project" value="InterPro"/>
</dbReference>
<dbReference type="RefSeq" id="WP_207348160.1">
    <property type="nucleotide sequence ID" value="NZ_CP076456.1"/>
</dbReference>
<dbReference type="AlphaFoldDB" id="A0A975S5M6"/>
<protein>
    <recommendedName>
        <fullName evidence="1">UDP-glucose/GDP-mannose dehydrogenase N-terminal domain-containing protein</fullName>
    </recommendedName>
</protein>